<feature type="non-terminal residue" evidence="1">
    <location>
        <position position="1"/>
    </location>
</feature>
<reference evidence="1 2" key="1">
    <citation type="submission" date="2024-05" db="EMBL/GenBank/DDBJ databases">
        <authorList>
            <person name="Wallberg A."/>
        </authorList>
    </citation>
    <scope>NUCLEOTIDE SEQUENCE [LARGE SCALE GENOMIC DNA]</scope>
</reference>
<sequence length="204" mass="23251">QATRIQQILASSHYAKEDHRRGPGHEEQVKNHVQEKTCLLPKSKEKKRPPISLRFSLHLVKFIFLLSLVTSLGVERQEWSDYEEEQYGRLQELFLGGSQGDIMFTCSELLDDITSALEGARSVNDLRGVFTFVHQHLPLFCITTAGNYKQDCWSIGSTPLLSTVLQCPVSISVEELTLNLYMLHPETDVKPCHRLKLAITWTNN</sequence>
<feature type="non-terminal residue" evidence="1">
    <location>
        <position position="204"/>
    </location>
</feature>
<evidence type="ECO:0000313" key="1">
    <source>
        <dbReference type="EMBL" id="CAL4114273.1"/>
    </source>
</evidence>
<evidence type="ECO:0000313" key="2">
    <source>
        <dbReference type="Proteomes" id="UP001497623"/>
    </source>
</evidence>
<proteinExistence type="predicted"/>
<dbReference type="EMBL" id="CAXKWB010015728">
    <property type="protein sequence ID" value="CAL4114273.1"/>
    <property type="molecule type" value="Genomic_DNA"/>
</dbReference>
<gene>
    <name evidence="1" type="ORF">MNOR_LOCUS20385</name>
</gene>
<comment type="caution">
    <text evidence="1">The sequence shown here is derived from an EMBL/GenBank/DDBJ whole genome shotgun (WGS) entry which is preliminary data.</text>
</comment>
<organism evidence="1 2">
    <name type="scientific">Meganyctiphanes norvegica</name>
    <name type="common">Northern krill</name>
    <name type="synonym">Thysanopoda norvegica</name>
    <dbReference type="NCBI Taxonomy" id="48144"/>
    <lineage>
        <taxon>Eukaryota</taxon>
        <taxon>Metazoa</taxon>
        <taxon>Ecdysozoa</taxon>
        <taxon>Arthropoda</taxon>
        <taxon>Crustacea</taxon>
        <taxon>Multicrustacea</taxon>
        <taxon>Malacostraca</taxon>
        <taxon>Eumalacostraca</taxon>
        <taxon>Eucarida</taxon>
        <taxon>Euphausiacea</taxon>
        <taxon>Euphausiidae</taxon>
        <taxon>Meganyctiphanes</taxon>
    </lineage>
</organism>
<keyword evidence="2" id="KW-1185">Reference proteome</keyword>
<accession>A0AAV2R762</accession>
<name>A0AAV2R762_MEGNR</name>
<dbReference type="AlphaFoldDB" id="A0AAV2R762"/>
<protein>
    <submittedName>
        <fullName evidence="1">Uncharacterized protein</fullName>
    </submittedName>
</protein>
<dbReference type="Proteomes" id="UP001497623">
    <property type="component" value="Unassembled WGS sequence"/>
</dbReference>